<proteinExistence type="inferred from homology"/>
<dbReference type="InterPro" id="IPR009057">
    <property type="entry name" value="Homeodomain-like_sf"/>
</dbReference>
<evidence type="ECO:0000256" key="2">
    <source>
        <dbReference type="ARBA" id="ARBA00022908"/>
    </source>
</evidence>
<dbReference type="InterPro" id="IPR006118">
    <property type="entry name" value="Recombinase_CS"/>
</dbReference>
<dbReference type="PANTHER" id="PTHR30461">
    <property type="entry name" value="DNA-INVERTASE FROM LAMBDOID PROPHAGE"/>
    <property type="match status" value="1"/>
</dbReference>
<dbReference type="CDD" id="cd03768">
    <property type="entry name" value="SR_ResInv"/>
    <property type="match status" value="1"/>
</dbReference>
<dbReference type="PANTHER" id="PTHR30461:SF26">
    <property type="entry name" value="RESOLVASE HOMOLOG YNEB"/>
    <property type="match status" value="1"/>
</dbReference>
<sequence>MREGDTLVVTRIDRLSRSLYDLQHLVRKLKEESIHLKATSQPIDTSSASGKAFFDMLGVFAEFETSLRYERQLEGIARAKKAGKYKGRQPTARNQSHKVIELINEGYTRQSVATQLNMGIASVYRILKEYRESHPTVQLPGTHSKRKVATLEVELRVENNSKFVRGKKKTQEDIEYDWSLYYDMEKTSSGDYLLKTPYESEQELEETVYDIISEAQSTADIRYCQVECFVKHIETGKQWD</sequence>
<dbReference type="EMBL" id="AJZD02000209">
    <property type="protein sequence ID" value="OEF91673.1"/>
    <property type="molecule type" value="Genomic_DNA"/>
</dbReference>
<keyword evidence="3" id="KW-0238">DNA-binding</keyword>
<evidence type="ECO:0000259" key="5">
    <source>
        <dbReference type="PROSITE" id="PS51736"/>
    </source>
</evidence>
<comment type="caution">
    <text evidence="6">The sequence shown here is derived from an EMBL/GenBank/DDBJ whole genome shotgun (WGS) entry which is preliminary data.</text>
</comment>
<dbReference type="Proteomes" id="UP000094802">
    <property type="component" value="Unassembled WGS sequence"/>
</dbReference>
<protein>
    <submittedName>
        <fullName evidence="6">DNA invertase</fullName>
    </submittedName>
</protein>
<keyword evidence="2" id="KW-0229">DNA integration</keyword>
<dbReference type="Gene3D" id="3.40.50.1390">
    <property type="entry name" value="Resolvase, N-terminal catalytic domain"/>
    <property type="match status" value="1"/>
</dbReference>
<evidence type="ECO:0000313" key="6">
    <source>
        <dbReference type="EMBL" id="OEF91673.1"/>
    </source>
</evidence>
<evidence type="ECO:0000313" key="7">
    <source>
        <dbReference type="Proteomes" id="UP000094802"/>
    </source>
</evidence>
<dbReference type="PROSITE" id="PS00398">
    <property type="entry name" value="RECOMBINASES_2"/>
    <property type="match status" value="1"/>
</dbReference>
<dbReference type="Pfam" id="PF00239">
    <property type="entry name" value="Resolvase"/>
    <property type="match status" value="1"/>
</dbReference>
<dbReference type="GO" id="GO:0000150">
    <property type="term" value="F:DNA strand exchange activity"/>
    <property type="evidence" value="ECO:0007669"/>
    <property type="project" value="InterPro"/>
</dbReference>
<dbReference type="InterPro" id="IPR006120">
    <property type="entry name" value="Resolvase_HTH_dom"/>
</dbReference>
<dbReference type="PROSITE" id="PS51736">
    <property type="entry name" value="RECOMBINASES_3"/>
    <property type="match status" value="1"/>
</dbReference>
<evidence type="ECO:0000256" key="1">
    <source>
        <dbReference type="ARBA" id="ARBA00009913"/>
    </source>
</evidence>
<accession>A0A1E5FN29</accession>
<dbReference type="AlphaFoldDB" id="A0A1E5FN29"/>
<reference evidence="6 7" key="1">
    <citation type="journal article" date="2012" name="Science">
        <title>Ecological populations of bacteria act as socially cohesive units of antibiotic production and resistance.</title>
        <authorList>
            <person name="Cordero O.X."/>
            <person name="Wildschutte H."/>
            <person name="Kirkup B."/>
            <person name="Proehl S."/>
            <person name="Ngo L."/>
            <person name="Hussain F."/>
            <person name="Le Roux F."/>
            <person name="Mincer T."/>
            <person name="Polz M.F."/>
        </authorList>
    </citation>
    <scope>NUCLEOTIDE SEQUENCE [LARGE SCALE GENOMIC DNA]</scope>
    <source>
        <strain evidence="6 7">12E03</strain>
    </source>
</reference>
<dbReference type="GO" id="GO:0015074">
    <property type="term" value="P:DNA integration"/>
    <property type="evidence" value="ECO:0007669"/>
    <property type="project" value="UniProtKB-KW"/>
</dbReference>
<dbReference type="SUPFAM" id="SSF46689">
    <property type="entry name" value="Homeodomain-like"/>
    <property type="match status" value="1"/>
</dbReference>
<evidence type="ECO:0000256" key="3">
    <source>
        <dbReference type="ARBA" id="ARBA00023125"/>
    </source>
</evidence>
<comment type="similarity">
    <text evidence="1">Belongs to the site-specific recombinase resolvase family.</text>
</comment>
<gene>
    <name evidence="6" type="ORF">A142_06710</name>
</gene>
<dbReference type="InterPro" id="IPR050639">
    <property type="entry name" value="SSR_resolvase"/>
</dbReference>
<organism evidence="6 7">
    <name type="scientific">Vibrio splendidus 12E03</name>
    <dbReference type="NCBI Taxonomy" id="1191305"/>
    <lineage>
        <taxon>Bacteria</taxon>
        <taxon>Pseudomonadati</taxon>
        <taxon>Pseudomonadota</taxon>
        <taxon>Gammaproteobacteria</taxon>
        <taxon>Vibrionales</taxon>
        <taxon>Vibrionaceae</taxon>
        <taxon>Vibrio</taxon>
    </lineage>
</organism>
<dbReference type="InterPro" id="IPR036162">
    <property type="entry name" value="Resolvase-like_N_sf"/>
</dbReference>
<dbReference type="Pfam" id="PF02796">
    <property type="entry name" value="HTH_7"/>
    <property type="match status" value="1"/>
</dbReference>
<keyword evidence="4" id="KW-0233">DNA recombination</keyword>
<dbReference type="GO" id="GO:0003677">
    <property type="term" value="F:DNA binding"/>
    <property type="evidence" value="ECO:0007669"/>
    <property type="project" value="UniProtKB-KW"/>
</dbReference>
<dbReference type="SMART" id="SM00857">
    <property type="entry name" value="Resolvase"/>
    <property type="match status" value="1"/>
</dbReference>
<feature type="domain" description="Resolvase/invertase-type recombinase catalytic" evidence="5">
    <location>
        <begin position="1"/>
        <end position="83"/>
    </location>
</feature>
<dbReference type="RefSeq" id="WP_019822084.1">
    <property type="nucleotide sequence ID" value="NZ_AJZD02000209.1"/>
</dbReference>
<dbReference type="InterPro" id="IPR006119">
    <property type="entry name" value="Resolv_N"/>
</dbReference>
<evidence type="ECO:0000256" key="4">
    <source>
        <dbReference type="ARBA" id="ARBA00023172"/>
    </source>
</evidence>
<name>A0A1E5FN29_VIBSP</name>
<dbReference type="SUPFAM" id="SSF53041">
    <property type="entry name" value="Resolvase-like"/>
    <property type="match status" value="1"/>
</dbReference>